<feature type="chain" id="PRO_5041349167" description="Peptidase S41" evidence="1">
    <location>
        <begin position="23"/>
        <end position="507"/>
    </location>
</feature>
<dbReference type="SUPFAM" id="SSF50156">
    <property type="entry name" value="PDZ domain-like"/>
    <property type="match status" value="1"/>
</dbReference>
<keyword evidence="1" id="KW-0732">Signal</keyword>
<feature type="domain" description="PDZ" evidence="3">
    <location>
        <begin position="155"/>
        <end position="189"/>
    </location>
</feature>
<dbReference type="GO" id="GO:0007165">
    <property type="term" value="P:signal transduction"/>
    <property type="evidence" value="ECO:0007669"/>
    <property type="project" value="TreeGrafter"/>
</dbReference>
<evidence type="ECO:0000256" key="1">
    <source>
        <dbReference type="SAM" id="SignalP"/>
    </source>
</evidence>
<evidence type="ECO:0000313" key="4">
    <source>
        <dbReference type="EMBL" id="GKI20212.1"/>
    </source>
</evidence>
<dbReference type="AlphaFoldDB" id="A0AA37KUC8"/>
<evidence type="ECO:0008006" key="6">
    <source>
        <dbReference type="Google" id="ProtNLM"/>
    </source>
</evidence>
<dbReference type="GO" id="GO:0030288">
    <property type="term" value="C:outer membrane-bounded periplasmic space"/>
    <property type="evidence" value="ECO:0007669"/>
    <property type="project" value="TreeGrafter"/>
</dbReference>
<feature type="domain" description="Tail specific protease" evidence="2">
    <location>
        <begin position="241"/>
        <end position="409"/>
    </location>
</feature>
<dbReference type="GO" id="GO:0008236">
    <property type="term" value="F:serine-type peptidase activity"/>
    <property type="evidence" value="ECO:0007669"/>
    <property type="project" value="InterPro"/>
</dbReference>
<dbReference type="Gene3D" id="2.30.42.10">
    <property type="match status" value="1"/>
</dbReference>
<sequence>MRIIHCAWAAALLSALAAGSCAKDTTGNGGTGTTESYNDKIDSYLAERYLWNGEYGQMTRDLTIEYAADNDNFLTRTLLGMTSNTLDKKRYTSGTGQNYYNLYSYITRKARSRAATGLKTRGVNHGVRKETEYGFGFARLGVVRFSNTGKAGFYVMAVYPGSPADRAGFRRGTIFSEIDGAEIADSESEYTPVYKRLTSPSGAASVLFKVRETGEETTLTAERLYPNPVLRAEVIEEGEHKIGYMVYNGFDAAYDDDLLDSLRKFRDAGITDLVLDLRYNGGGHVISAKMLATCIAGEKCDGEVFQYYRYNDSRMADPAKTQKQTENTYDREKALFYENFSYGDYYGADLKQYALGLQNIYVLTTGSTASSSEAVINGLRGIDLGVTLIGEKTNGKNVGMEIDKFDDGDYSYELAPITFEGYNAQKETVNPAGLAVDYAVPDWNNRLVDFGPEEPMLAKALSLITGRTYTPAPARSAAGIAPITGVSLPEDARRPAGMLVLSPQHGE</sequence>
<dbReference type="PANTHER" id="PTHR32060">
    <property type="entry name" value="TAIL-SPECIFIC PROTEASE"/>
    <property type="match status" value="1"/>
</dbReference>
<dbReference type="SUPFAM" id="SSF52096">
    <property type="entry name" value="ClpP/crotonase"/>
    <property type="match status" value="1"/>
</dbReference>
<evidence type="ECO:0000313" key="5">
    <source>
        <dbReference type="Proteomes" id="UP001055105"/>
    </source>
</evidence>
<dbReference type="RefSeq" id="WP_244077009.1">
    <property type="nucleotide sequence ID" value="NZ_AP025581.1"/>
</dbReference>
<dbReference type="InterPro" id="IPR036034">
    <property type="entry name" value="PDZ_sf"/>
</dbReference>
<dbReference type="PANTHER" id="PTHR32060:SF30">
    <property type="entry name" value="CARBOXY-TERMINAL PROCESSING PROTEASE CTPA"/>
    <property type="match status" value="1"/>
</dbReference>
<organism evidence="4 5">
    <name type="scientific">Alistipes finegoldii</name>
    <dbReference type="NCBI Taxonomy" id="214856"/>
    <lineage>
        <taxon>Bacteria</taxon>
        <taxon>Pseudomonadati</taxon>
        <taxon>Bacteroidota</taxon>
        <taxon>Bacteroidia</taxon>
        <taxon>Bacteroidales</taxon>
        <taxon>Rikenellaceae</taxon>
        <taxon>Alistipes</taxon>
    </lineage>
</organism>
<dbReference type="InterPro" id="IPR005151">
    <property type="entry name" value="Tail-specific_protease"/>
</dbReference>
<protein>
    <recommendedName>
        <fullName evidence="6">Peptidase S41</fullName>
    </recommendedName>
</protein>
<dbReference type="InterPro" id="IPR041489">
    <property type="entry name" value="PDZ_6"/>
</dbReference>
<dbReference type="Gene3D" id="3.90.226.10">
    <property type="entry name" value="2-enoyl-CoA Hydratase, Chain A, domain 1"/>
    <property type="match status" value="1"/>
</dbReference>
<gene>
    <name evidence="4" type="ORF">CE91St16_31200</name>
</gene>
<name>A0AA37KUC8_9BACT</name>
<dbReference type="Gene3D" id="3.30.750.170">
    <property type="match status" value="1"/>
</dbReference>
<accession>A0AA37KUC8</accession>
<dbReference type="GO" id="GO:0006508">
    <property type="term" value="P:proteolysis"/>
    <property type="evidence" value="ECO:0007669"/>
    <property type="project" value="InterPro"/>
</dbReference>
<dbReference type="Proteomes" id="UP001055105">
    <property type="component" value="Unassembled WGS sequence"/>
</dbReference>
<evidence type="ECO:0000259" key="2">
    <source>
        <dbReference type="Pfam" id="PF03572"/>
    </source>
</evidence>
<comment type="caution">
    <text evidence="4">The sequence shown here is derived from an EMBL/GenBank/DDBJ whole genome shotgun (WGS) entry which is preliminary data.</text>
</comment>
<feature type="signal peptide" evidence="1">
    <location>
        <begin position="1"/>
        <end position="22"/>
    </location>
</feature>
<evidence type="ECO:0000259" key="3">
    <source>
        <dbReference type="Pfam" id="PF17820"/>
    </source>
</evidence>
<proteinExistence type="predicted"/>
<dbReference type="GO" id="GO:0004175">
    <property type="term" value="F:endopeptidase activity"/>
    <property type="evidence" value="ECO:0007669"/>
    <property type="project" value="TreeGrafter"/>
</dbReference>
<dbReference type="InterPro" id="IPR029045">
    <property type="entry name" value="ClpP/crotonase-like_dom_sf"/>
</dbReference>
<dbReference type="Pfam" id="PF03572">
    <property type="entry name" value="Peptidase_S41"/>
    <property type="match status" value="1"/>
</dbReference>
<dbReference type="Pfam" id="PF17820">
    <property type="entry name" value="PDZ_6"/>
    <property type="match status" value="1"/>
</dbReference>
<reference evidence="4" key="1">
    <citation type="submission" date="2022-01" db="EMBL/GenBank/DDBJ databases">
        <title>Novel bile acid biosynthetic pathways are enriched in the microbiome of centenarians.</title>
        <authorList>
            <person name="Sato Y."/>
            <person name="Atarashi K."/>
            <person name="Plichta R.D."/>
            <person name="Arai Y."/>
            <person name="Sasajima S."/>
            <person name="Kearney M.S."/>
            <person name="Suda W."/>
            <person name="Takeshita K."/>
            <person name="Sasaki T."/>
            <person name="Okamoto S."/>
            <person name="Skelly N.A."/>
            <person name="Okamura Y."/>
            <person name="Vlamakis H."/>
            <person name="Li Y."/>
            <person name="Tanoue T."/>
            <person name="Takei H."/>
            <person name="Nittono H."/>
            <person name="Narushima S."/>
            <person name="Irie J."/>
            <person name="Itoh H."/>
            <person name="Moriya K."/>
            <person name="Sugiura Y."/>
            <person name="Suematsu M."/>
            <person name="Moritoki N."/>
            <person name="Shibata S."/>
            <person name="Littman R.D."/>
            <person name="Fischbach A.M."/>
            <person name="Uwamino Y."/>
            <person name="Inoue T."/>
            <person name="Honda A."/>
            <person name="Hattori M."/>
            <person name="Murai T."/>
            <person name="Xavier J.R."/>
            <person name="Hirose N."/>
            <person name="Honda K."/>
        </authorList>
    </citation>
    <scope>NUCLEOTIDE SEQUENCE</scope>
    <source>
        <strain evidence="4">CE91-St16</strain>
    </source>
</reference>
<dbReference type="EMBL" id="BQOL01000002">
    <property type="protein sequence ID" value="GKI20212.1"/>
    <property type="molecule type" value="Genomic_DNA"/>
</dbReference>
<dbReference type="PROSITE" id="PS51257">
    <property type="entry name" value="PROKAR_LIPOPROTEIN"/>
    <property type="match status" value="1"/>
</dbReference>
<dbReference type="CDD" id="cd07561">
    <property type="entry name" value="Peptidase_S41_CPP_like"/>
    <property type="match status" value="1"/>
</dbReference>